<dbReference type="PANTHER" id="PTHR30446">
    <property type="entry name" value="RECOMBINATION PROTEIN RECR"/>
    <property type="match status" value="1"/>
</dbReference>
<evidence type="ECO:0000256" key="1">
    <source>
        <dbReference type="ARBA" id="ARBA00022723"/>
    </source>
</evidence>
<reference evidence="9" key="1">
    <citation type="submission" date="2010-06" db="EMBL/GenBank/DDBJ databases">
        <authorList>
            <person name="Muzny D."/>
            <person name="Qin X."/>
            <person name="Buhay C."/>
            <person name="Dugan-Rocha S."/>
            <person name="Ding Y."/>
            <person name="Chen G."/>
            <person name="Hawes A."/>
            <person name="Holder M."/>
            <person name="Jhangiani S."/>
            <person name="Johnson A."/>
            <person name="Khan Z."/>
            <person name="Li Z."/>
            <person name="Liu W."/>
            <person name="Liu X."/>
            <person name="Perez L."/>
            <person name="Shen H."/>
            <person name="Wang Q."/>
            <person name="Watt J."/>
            <person name="Xi L."/>
            <person name="Xin Y."/>
            <person name="Zhou J."/>
            <person name="Deng J."/>
            <person name="Jiang H."/>
            <person name="Liu Y."/>
            <person name="Qu J."/>
            <person name="Song X.-Z."/>
            <person name="Zhang L."/>
            <person name="Villasana D."/>
            <person name="Johnson A."/>
            <person name="Liu J."/>
            <person name="Liyanage D."/>
            <person name="Lorensuhewa L."/>
            <person name="Robinson T."/>
            <person name="Song A."/>
            <person name="Song B.-B."/>
            <person name="Dinh H."/>
            <person name="Thornton R."/>
            <person name="Coyle M."/>
            <person name="Francisco L."/>
            <person name="Jackson L."/>
            <person name="Javaid M."/>
            <person name="Korchina V."/>
            <person name="Kovar C."/>
            <person name="Mata R."/>
            <person name="Mathew T."/>
            <person name="Ngo R."/>
            <person name="Nguyen L."/>
            <person name="Nguyen N."/>
            <person name="Okwuonu G."/>
            <person name="Ongeri F."/>
            <person name="Pham C."/>
            <person name="Simmons D."/>
            <person name="Wilczek-Boney K."/>
            <person name="Hale W."/>
            <person name="Jakkamsetti A."/>
            <person name="Pham P."/>
            <person name="Ruth R."/>
            <person name="San Lucas F."/>
            <person name="Warren J."/>
            <person name="Zhang J."/>
            <person name="Zhao Z."/>
            <person name="Zhou C."/>
            <person name="Zhu D."/>
            <person name="Lee S."/>
            <person name="Bess C."/>
            <person name="Blankenburg K."/>
            <person name="Forbes L."/>
            <person name="Fu Q."/>
            <person name="Gubbala S."/>
            <person name="Hirani K."/>
            <person name="Jayaseelan J.C."/>
            <person name="Lara F."/>
            <person name="Munidasa M."/>
            <person name="Palculict T."/>
            <person name="Patil S."/>
            <person name="Pu L.-L."/>
            <person name="Saada N."/>
            <person name="Tang L."/>
            <person name="Weissenberger G."/>
            <person name="Zhu Y."/>
            <person name="Hemphill L."/>
            <person name="Shang Y."/>
            <person name="Youmans B."/>
            <person name="Ayvaz T."/>
            <person name="Ross M."/>
            <person name="Santibanez J."/>
            <person name="Aqrawi P."/>
            <person name="Gross S."/>
            <person name="Joshi V."/>
            <person name="Fowler G."/>
            <person name="Nazareth L."/>
            <person name="Reid J."/>
            <person name="Worley K."/>
            <person name="Petrosino J."/>
            <person name="Highlander S."/>
            <person name="Gibbs R."/>
        </authorList>
    </citation>
    <scope>NUCLEOTIDE SEQUENCE [LARGE SCALE GENOMIC DNA]</scope>
    <source>
        <strain evidence="9">DSM 20601</strain>
    </source>
</reference>
<dbReference type="Gene3D" id="6.10.250.240">
    <property type="match status" value="1"/>
</dbReference>
<dbReference type="EMBL" id="ACCR02000002">
    <property type="protein sequence ID" value="EFI85167.1"/>
    <property type="molecule type" value="Genomic_DNA"/>
</dbReference>
<feature type="zinc finger region" description="C4-type" evidence="7">
    <location>
        <begin position="63"/>
        <end position="78"/>
    </location>
</feature>
<evidence type="ECO:0000256" key="2">
    <source>
        <dbReference type="ARBA" id="ARBA00022763"/>
    </source>
</evidence>
<dbReference type="SUPFAM" id="SSF111304">
    <property type="entry name" value="Recombination protein RecR"/>
    <property type="match status" value="1"/>
</dbReference>
<dbReference type="GO" id="GO:0008270">
    <property type="term" value="F:zinc ion binding"/>
    <property type="evidence" value="ECO:0007669"/>
    <property type="project" value="UniProtKB-KW"/>
</dbReference>
<comment type="function">
    <text evidence="7">May play a role in DNA repair. It seems to be involved in an RecBC-independent recombinational process of DNA repair. It may act with RecF and RecO.</text>
</comment>
<dbReference type="NCBIfam" id="TIGR00615">
    <property type="entry name" value="recR"/>
    <property type="match status" value="1"/>
</dbReference>
<dbReference type="Gene3D" id="3.30.60.80">
    <property type="match status" value="1"/>
</dbReference>
<sequence>MKESNKMHYPEPITKLMDSFMKLPGIGPKSAARLAFYVLDMKEDDVLGFAKALVDAKRNLSFCSVCGHITEQDPCYICADTTRDQHVVCVVEEPRDVIAMEKMRDYHGLYHVLHGTISPMDGIGPEDINIPDLIKRLQDDTIQEVILATNPNVEGEATAMYISRLIKPSGIKVTRIAHGLPVGGDLEYADEVTLSKALEGRREL</sequence>
<protein>
    <recommendedName>
        <fullName evidence="7">Recombination protein RecR</fullName>
    </recommendedName>
</protein>
<dbReference type="Proteomes" id="UP000010119">
    <property type="component" value="Unassembled WGS sequence"/>
</dbReference>
<dbReference type="SMART" id="SM00493">
    <property type="entry name" value="TOPRIM"/>
    <property type="match status" value="1"/>
</dbReference>
<dbReference type="Pfam" id="PF13662">
    <property type="entry name" value="Toprim_4"/>
    <property type="match status" value="1"/>
</dbReference>
<evidence type="ECO:0000256" key="5">
    <source>
        <dbReference type="ARBA" id="ARBA00023172"/>
    </source>
</evidence>
<dbReference type="Pfam" id="PF21175">
    <property type="entry name" value="RecR_C"/>
    <property type="match status" value="1"/>
</dbReference>
<dbReference type="CDD" id="cd01025">
    <property type="entry name" value="TOPRIM_recR"/>
    <property type="match status" value="1"/>
</dbReference>
<feature type="domain" description="Toprim" evidence="8">
    <location>
        <begin position="86"/>
        <end position="181"/>
    </location>
</feature>
<dbReference type="AlphaFoldDB" id="D7UV91"/>
<dbReference type="InterPro" id="IPR006171">
    <property type="entry name" value="TOPRIM_dom"/>
</dbReference>
<keyword evidence="5 7" id="KW-0233">DNA recombination</keyword>
<dbReference type="InterPro" id="IPR015967">
    <property type="entry name" value="Rcmb_RecR_Znf"/>
</dbReference>
<keyword evidence="4 7" id="KW-0862">Zinc</keyword>
<evidence type="ECO:0000313" key="9">
    <source>
        <dbReference type="EMBL" id="EFI85167.1"/>
    </source>
</evidence>
<evidence type="ECO:0000256" key="3">
    <source>
        <dbReference type="ARBA" id="ARBA00022771"/>
    </source>
</evidence>
<keyword evidence="6 7" id="KW-0234">DNA repair</keyword>
<evidence type="ECO:0000256" key="6">
    <source>
        <dbReference type="ARBA" id="ARBA00023204"/>
    </source>
</evidence>
<dbReference type="GO" id="GO:0006281">
    <property type="term" value="P:DNA repair"/>
    <property type="evidence" value="ECO:0007669"/>
    <property type="project" value="UniProtKB-UniRule"/>
</dbReference>
<evidence type="ECO:0000256" key="4">
    <source>
        <dbReference type="ARBA" id="ARBA00022833"/>
    </source>
</evidence>
<keyword evidence="3 7" id="KW-0863">Zinc-finger</keyword>
<dbReference type="GO" id="GO:0006310">
    <property type="term" value="P:DNA recombination"/>
    <property type="evidence" value="ECO:0007669"/>
    <property type="project" value="UniProtKB-UniRule"/>
</dbReference>
<comment type="similarity">
    <text evidence="7">Belongs to the RecR family.</text>
</comment>
<dbReference type="GO" id="GO:0003677">
    <property type="term" value="F:DNA binding"/>
    <property type="evidence" value="ECO:0007669"/>
    <property type="project" value="UniProtKB-UniRule"/>
</dbReference>
<dbReference type="Gene3D" id="3.40.1360.10">
    <property type="match status" value="1"/>
</dbReference>
<accession>D7UV91</accession>
<dbReference type="HOGENOM" id="CLU_060739_1_0_9"/>
<dbReference type="eggNOG" id="COG0353">
    <property type="taxonomic scope" value="Bacteria"/>
</dbReference>
<name>D7UV91_LISGR</name>
<keyword evidence="2 7" id="KW-0227">DNA damage</keyword>
<dbReference type="InterPro" id="IPR023627">
    <property type="entry name" value="Rcmb_RecR"/>
</dbReference>
<evidence type="ECO:0000259" key="8">
    <source>
        <dbReference type="PROSITE" id="PS50880"/>
    </source>
</evidence>
<dbReference type="Gene3D" id="1.10.8.420">
    <property type="entry name" value="RecR Domain 1"/>
    <property type="match status" value="1"/>
</dbReference>
<keyword evidence="1 7" id="KW-0479">Metal-binding</keyword>
<dbReference type="PROSITE" id="PS01300">
    <property type="entry name" value="RECR"/>
    <property type="match status" value="1"/>
</dbReference>
<dbReference type="PANTHER" id="PTHR30446:SF0">
    <property type="entry name" value="RECOMBINATION PROTEIN RECR"/>
    <property type="match status" value="1"/>
</dbReference>
<dbReference type="STRING" id="525367.HMPREF0556_10366"/>
<dbReference type="InterPro" id="IPR034137">
    <property type="entry name" value="TOPRIM_RecR"/>
</dbReference>
<evidence type="ECO:0000313" key="10">
    <source>
        <dbReference type="Proteomes" id="UP000010119"/>
    </source>
</evidence>
<organism evidence="9 10">
    <name type="scientific">Listeria grayi DSM 20601</name>
    <dbReference type="NCBI Taxonomy" id="525367"/>
    <lineage>
        <taxon>Bacteria</taxon>
        <taxon>Bacillati</taxon>
        <taxon>Bacillota</taxon>
        <taxon>Bacilli</taxon>
        <taxon>Bacillales</taxon>
        <taxon>Listeriaceae</taxon>
        <taxon>Listeria</taxon>
    </lineage>
</organism>
<dbReference type="PROSITE" id="PS50880">
    <property type="entry name" value="TOPRIM"/>
    <property type="match status" value="1"/>
</dbReference>
<dbReference type="Pfam" id="PF02132">
    <property type="entry name" value="RecR_ZnF"/>
    <property type="match status" value="1"/>
</dbReference>
<evidence type="ECO:0000256" key="7">
    <source>
        <dbReference type="HAMAP-Rule" id="MF_00017"/>
    </source>
</evidence>
<dbReference type="InterPro" id="IPR000093">
    <property type="entry name" value="DNA_Rcmb_RecR"/>
</dbReference>
<dbReference type="HAMAP" id="MF_00017">
    <property type="entry name" value="RecR"/>
    <property type="match status" value="1"/>
</dbReference>
<dbReference type="Pfam" id="PF21176">
    <property type="entry name" value="RecR_HhH"/>
    <property type="match status" value="1"/>
</dbReference>
<keyword evidence="10" id="KW-1185">Reference proteome</keyword>
<proteinExistence type="inferred from homology"/>
<comment type="caution">
    <text evidence="9">The sequence shown here is derived from an EMBL/GenBank/DDBJ whole genome shotgun (WGS) entry which is preliminary data.</text>
</comment>
<gene>
    <name evidence="7 9" type="primary">recR</name>
    <name evidence="9" type="ORF">HMPREF0556_10366</name>
</gene>